<gene>
    <name evidence="1" type="ORF">AZOBR_200112</name>
</gene>
<reference evidence="1 2" key="1">
    <citation type="journal article" date="2011" name="PLoS Genet.">
        <title>Azospirillum genomes reveal transition of bacteria from aquatic to terrestrial environments.</title>
        <authorList>
            <person name="Wisniewski-Dye F."/>
            <person name="Borziak K."/>
            <person name="Khalsa-Moyers G."/>
            <person name="Alexandre G."/>
            <person name="Sukharnikov L.O."/>
            <person name="Wuichet K."/>
            <person name="Hurst G.B."/>
            <person name="McDonald W.H."/>
            <person name="Robertson J.S."/>
            <person name="Barbe V."/>
            <person name="Calteau A."/>
            <person name="Rouy Z."/>
            <person name="Mangenot S."/>
            <person name="Prigent-Combaret C."/>
            <person name="Normand P."/>
            <person name="Boyer M."/>
            <person name="Siguier P."/>
            <person name="Dessaux Y."/>
            <person name="Elmerich C."/>
            <person name="Condemine G."/>
            <person name="Krishnen G."/>
            <person name="Kennedy I."/>
            <person name="Paterson A.H."/>
            <person name="Gonzalez V."/>
            <person name="Mavingui P."/>
            <person name="Zhulin I.B."/>
        </authorList>
    </citation>
    <scope>NUCLEOTIDE SEQUENCE [LARGE SCALE GENOMIC DNA]</scope>
    <source>
        <strain evidence="1 2">Sp245</strain>
    </source>
</reference>
<proteinExistence type="predicted"/>
<keyword evidence="2" id="KW-1185">Reference proteome</keyword>
<organism evidence="1 2">
    <name type="scientific">Azospirillum baldaniorum</name>
    <dbReference type="NCBI Taxonomy" id="1064539"/>
    <lineage>
        <taxon>Bacteria</taxon>
        <taxon>Pseudomonadati</taxon>
        <taxon>Pseudomonadota</taxon>
        <taxon>Alphaproteobacteria</taxon>
        <taxon>Rhodospirillales</taxon>
        <taxon>Azospirillaceae</taxon>
        <taxon>Azospirillum</taxon>
    </lineage>
</organism>
<dbReference type="InterPro" id="IPR021686">
    <property type="entry name" value="DUF3268"/>
</dbReference>
<dbReference type="KEGG" id="abs:AZOBR_200112"/>
<evidence type="ECO:0000313" key="1">
    <source>
        <dbReference type="EMBL" id="CCC99407.1"/>
    </source>
</evidence>
<dbReference type="EMBL" id="HE577327">
    <property type="protein sequence ID" value="CCC99407.1"/>
    <property type="molecule type" value="Genomic_DNA"/>
</dbReference>
<dbReference type="RefSeq" id="WP_014241580.1">
    <property type="nucleotide sequence ID" value="NC_016617.1"/>
</dbReference>
<protein>
    <submittedName>
        <fullName evidence="1">Uncharacterized protein</fullName>
    </submittedName>
</protein>
<dbReference type="Proteomes" id="UP000007319">
    <property type="component" value="Chromosome"/>
</dbReference>
<name>A0A9P1NN26_9PROT</name>
<evidence type="ECO:0000313" key="2">
    <source>
        <dbReference type="Proteomes" id="UP000007319"/>
    </source>
</evidence>
<dbReference type="AlphaFoldDB" id="A0A9P1NN26"/>
<dbReference type="Pfam" id="PF11672">
    <property type="entry name" value="DUF3268"/>
    <property type="match status" value="1"/>
</dbReference>
<accession>A0A9P1NN26</accession>
<sequence length="149" mass="16834">MIHEPIAEKPPRDENGWLLCSYCGMPTELLESSAEIYGKDYGPVYRCPIGCGWVGVHKNSSKFKALGRVANRELRQAKQAAHAAFDPLWRAKIHRERCKPGKARAAGYRWLAEQLGIDPGVCHIGMMNVEGCRRVVEVCRPYYRSHDHG</sequence>